<dbReference type="EMBL" id="VORO01000005">
    <property type="protein sequence ID" value="TXD89953.1"/>
    <property type="molecule type" value="Genomic_DNA"/>
</dbReference>
<proteinExistence type="predicted"/>
<sequence length="89" mass="9921">MNKINASIQENEQRIQALDYLLTLFDRNVLDTVSNQRISQMFTAIFGSGLSYLPSTGVLNDIISSGKLNIILNKSLRQNLASFESSLNL</sequence>
<dbReference type="OrthoDB" id="821805at2"/>
<dbReference type="AlphaFoldDB" id="A0A5C6ZJ64"/>
<name>A0A5C6ZJ64_9FLAO</name>
<gene>
    <name evidence="1" type="ORF">ESY86_07080</name>
</gene>
<comment type="caution">
    <text evidence="1">The sequence shown here is derived from an EMBL/GenBank/DDBJ whole genome shotgun (WGS) entry which is preliminary data.</text>
</comment>
<evidence type="ECO:0000313" key="1">
    <source>
        <dbReference type="EMBL" id="TXD89953.1"/>
    </source>
</evidence>
<evidence type="ECO:0000313" key="2">
    <source>
        <dbReference type="Proteomes" id="UP000321578"/>
    </source>
</evidence>
<protein>
    <submittedName>
        <fullName evidence="1">Uncharacterized protein</fullName>
    </submittedName>
</protein>
<accession>A0A5C6ZJ64</accession>
<keyword evidence="2" id="KW-1185">Reference proteome</keyword>
<dbReference type="RefSeq" id="WP_147085898.1">
    <property type="nucleotide sequence ID" value="NZ_VORM01000028.1"/>
</dbReference>
<reference evidence="1 2" key="1">
    <citation type="submission" date="2019-08" db="EMBL/GenBank/DDBJ databases">
        <title>Genomes of Subsaximicrobium wynnwilliamsii strains.</title>
        <authorList>
            <person name="Bowman J.P."/>
        </authorList>
    </citation>
    <scope>NUCLEOTIDE SEQUENCE [LARGE SCALE GENOMIC DNA]</scope>
    <source>
        <strain evidence="1 2">2-80-2</strain>
    </source>
</reference>
<dbReference type="Proteomes" id="UP000321578">
    <property type="component" value="Unassembled WGS sequence"/>
</dbReference>
<organism evidence="1 2">
    <name type="scientific">Subsaximicrobium wynnwilliamsii</name>
    <dbReference type="NCBI Taxonomy" id="291179"/>
    <lineage>
        <taxon>Bacteria</taxon>
        <taxon>Pseudomonadati</taxon>
        <taxon>Bacteroidota</taxon>
        <taxon>Flavobacteriia</taxon>
        <taxon>Flavobacteriales</taxon>
        <taxon>Flavobacteriaceae</taxon>
        <taxon>Subsaximicrobium</taxon>
    </lineage>
</organism>